<dbReference type="InterPro" id="IPR019676">
    <property type="entry name" value="DUF2529"/>
</dbReference>
<dbReference type="Proteomes" id="UP000274033">
    <property type="component" value="Unassembled WGS sequence"/>
</dbReference>
<dbReference type="Pfam" id="PF10740">
    <property type="entry name" value="DUF2529"/>
    <property type="match status" value="1"/>
</dbReference>
<organism evidence="2 3">
    <name type="scientific">Lysinibacillus composti</name>
    <dbReference type="NCBI Taxonomy" id="720633"/>
    <lineage>
        <taxon>Bacteria</taxon>
        <taxon>Bacillati</taxon>
        <taxon>Bacillota</taxon>
        <taxon>Bacilli</taxon>
        <taxon>Bacillales</taxon>
        <taxon>Bacillaceae</taxon>
        <taxon>Lysinibacillus</taxon>
    </lineage>
</organism>
<reference evidence="2 3" key="1">
    <citation type="journal article" date="2013" name="J. Microbiol.">
        <title>Lysinibacillus chungkukjangi sp. nov., isolated from Chungkukjang, Korean fermented soybean food.</title>
        <authorList>
            <person name="Kim S.J."/>
            <person name="Jang Y.H."/>
            <person name="Hamada M."/>
            <person name="Ahn J.H."/>
            <person name="Weon H.Y."/>
            <person name="Suzuki K."/>
            <person name="Whang K.S."/>
            <person name="Kwon S.W."/>
        </authorList>
    </citation>
    <scope>NUCLEOTIDE SEQUENCE [LARGE SCALE GENOMIC DNA]</scope>
    <source>
        <strain evidence="2 3">MCCC 1A12701</strain>
    </source>
</reference>
<accession>A0A3N9UST3</accession>
<feature type="domain" description="DUF2529" evidence="1">
    <location>
        <begin position="1"/>
        <end position="171"/>
    </location>
</feature>
<sequence length="178" mass="19883">MSKILTTQLNGLFQRIVQSEEEAIEETARLLAQAAIGQGTIYFACFDELQAVELNALFGAEPFSKLAKWTPDTLITDVDRVCIFTRNSDHQDAISLAKTLYDEFIPFAVIASEPAGESNQLSELAYTYISMKIRGGILPHPTKLGERIVVPHLMAALFIYEAIKMSYDEMISDDDELE</sequence>
<evidence type="ECO:0000259" key="1">
    <source>
        <dbReference type="Pfam" id="PF10740"/>
    </source>
</evidence>
<evidence type="ECO:0000313" key="2">
    <source>
        <dbReference type="EMBL" id="RQW75572.1"/>
    </source>
</evidence>
<name>A0A3N9UST3_9BACI</name>
<proteinExistence type="predicted"/>
<dbReference type="OrthoDB" id="2737584at2"/>
<dbReference type="EMBL" id="RRCT01000003">
    <property type="protein sequence ID" value="RQW75572.1"/>
    <property type="molecule type" value="Genomic_DNA"/>
</dbReference>
<protein>
    <submittedName>
        <fullName evidence="2">DUF2529 family protein</fullName>
    </submittedName>
</protein>
<gene>
    <name evidence="2" type="ORF">EBB45_05365</name>
</gene>
<evidence type="ECO:0000313" key="3">
    <source>
        <dbReference type="Proteomes" id="UP000274033"/>
    </source>
</evidence>
<dbReference type="RefSeq" id="WP_124763427.1">
    <property type="nucleotide sequence ID" value="NZ_JAFBDY010000009.1"/>
</dbReference>
<comment type="caution">
    <text evidence="2">The sequence shown here is derived from an EMBL/GenBank/DDBJ whole genome shotgun (WGS) entry which is preliminary data.</text>
</comment>
<dbReference type="AlphaFoldDB" id="A0A3N9UST3"/>
<keyword evidence="3" id="KW-1185">Reference proteome</keyword>
<dbReference type="Gene3D" id="3.40.50.10490">
    <property type="entry name" value="Glucose-6-phosphate isomerase like protein, domain 1"/>
    <property type="match status" value="1"/>
</dbReference>